<dbReference type="eggNOG" id="ENOG502THMS">
    <property type="taxonomic scope" value="Eukaryota"/>
</dbReference>
<dbReference type="HOGENOM" id="CLU_136969_0_0_1"/>
<dbReference type="EMBL" id="GL379918">
    <property type="protein sequence ID" value="EGT35075.1"/>
    <property type="molecule type" value="Genomic_DNA"/>
</dbReference>
<dbReference type="OrthoDB" id="5857063at2759"/>
<keyword evidence="3" id="KW-1185">Reference proteome</keyword>
<gene>
    <name evidence="2" type="ORF">CAEBREN_08973</name>
</gene>
<name>G0NNY8_CAEBE</name>
<feature type="compositionally biased region" description="Low complexity" evidence="1">
    <location>
        <begin position="55"/>
        <end position="71"/>
    </location>
</feature>
<feature type="compositionally biased region" description="Basic residues" evidence="1">
    <location>
        <begin position="22"/>
        <end position="34"/>
    </location>
</feature>
<proteinExistence type="predicted"/>
<evidence type="ECO:0000313" key="2">
    <source>
        <dbReference type="EMBL" id="EGT35075.1"/>
    </source>
</evidence>
<dbReference type="InParanoid" id="G0NNY8"/>
<feature type="compositionally biased region" description="Polar residues" evidence="1">
    <location>
        <begin position="87"/>
        <end position="96"/>
    </location>
</feature>
<reference evidence="3" key="1">
    <citation type="submission" date="2011-07" db="EMBL/GenBank/DDBJ databases">
        <authorList>
            <consortium name="Caenorhabditis brenneri Sequencing and Analysis Consortium"/>
            <person name="Wilson R.K."/>
        </authorList>
    </citation>
    <scope>NUCLEOTIDE SEQUENCE [LARGE SCALE GENOMIC DNA]</scope>
    <source>
        <strain evidence="3">PB2801</strain>
    </source>
</reference>
<protein>
    <submittedName>
        <fullName evidence="2">Uncharacterized protein</fullName>
    </submittedName>
</protein>
<organism evidence="3">
    <name type="scientific">Caenorhabditis brenneri</name>
    <name type="common">Nematode worm</name>
    <dbReference type="NCBI Taxonomy" id="135651"/>
    <lineage>
        <taxon>Eukaryota</taxon>
        <taxon>Metazoa</taxon>
        <taxon>Ecdysozoa</taxon>
        <taxon>Nematoda</taxon>
        <taxon>Chromadorea</taxon>
        <taxon>Rhabditida</taxon>
        <taxon>Rhabditina</taxon>
        <taxon>Rhabditomorpha</taxon>
        <taxon>Rhabditoidea</taxon>
        <taxon>Rhabditidae</taxon>
        <taxon>Peloderinae</taxon>
        <taxon>Caenorhabditis</taxon>
    </lineage>
</organism>
<dbReference type="Proteomes" id="UP000008068">
    <property type="component" value="Unassembled WGS sequence"/>
</dbReference>
<feature type="region of interest" description="Disordered" evidence="1">
    <location>
        <begin position="1"/>
        <end position="34"/>
    </location>
</feature>
<dbReference type="AlphaFoldDB" id="G0NNY8"/>
<evidence type="ECO:0000313" key="3">
    <source>
        <dbReference type="Proteomes" id="UP000008068"/>
    </source>
</evidence>
<accession>G0NNY8</accession>
<sequence>MWGDTEKPDPLLLGTHIGDGRHHPHHPHHHAHHAHFGLAGKPFYHVDRFAVTATSSSTTTTTTNSSSSNHHLQNHLHHHHNHHNGMTAGTSSMGQINGSGGSTGSKTRSNQPIVMWKGETSRKKRFETFSIEVLAQFPIMINSKISNVMQLFSECPSVDGFRSVS</sequence>
<dbReference type="STRING" id="135651.G0NNY8"/>
<feature type="region of interest" description="Disordered" evidence="1">
    <location>
        <begin position="55"/>
        <end position="111"/>
    </location>
</feature>
<evidence type="ECO:0000256" key="1">
    <source>
        <dbReference type="SAM" id="MobiDB-lite"/>
    </source>
</evidence>
<dbReference type="OMA" id="YHVDRFA"/>
<feature type="compositionally biased region" description="Basic residues" evidence="1">
    <location>
        <begin position="72"/>
        <end position="83"/>
    </location>
</feature>